<dbReference type="EMBL" id="CP050995">
    <property type="protein sequence ID" value="QIY91686.1"/>
    <property type="molecule type" value="Genomic_DNA"/>
</dbReference>
<sequence>MKKLNFKKNKLPKKALKNIIGGQRPEICVEGLCFMPGSDEPVAGLIDRHGNCC</sequence>
<reference evidence="1 2" key="1">
    <citation type="submission" date="2019-09" db="EMBL/GenBank/DDBJ databases">
        <title>FDA dAtabase for Regulatory Grade micrObial Sequences (FDA-ARGOS): Supporting development and validation of Infectious Disease Dx tests.</title>
        <authorList>
            <person name="Sciortino C."/>
            <person name="Tallon L."/>
            <person name="Sadzewicz L."/>
            <person name="Vavikolanu K."/>
            <person name="Mehta A."/>
            <person name="Aluvathingal J."/>
            <person name="Nadendla S."/>
            <person name="Nandy P."/>
            <person name="Geyer C."/>
            <person name="Yan Y."/>
            <person name="Sichtig H."/>
        </authorList>
    </citation>
    <scope>NUCLEOTIDE SEQUENCE [LARGE SCALE GENOMIC DNA]</scope>
    <source>
        <strain evidence="1 2">FDAARGOS_636</strain>
    </source>
</reference>
<evidence type="ECO:0000313" key="1">
    <source>
        <dbReference type="EMBL" id="QIY91686.1"/>
    </source>
</evidence>
<organism evidence="1 2">
    <name type="scientific">Chryseobacterium gallinarum</name>
    <dbReference type="NCBI Taxonomy" id="1324352"/>
    <lineage>
        <taxon>Bacteria</taxon>
        <taxon>Pseudomonadati</taxon>
        <taxon>Bacteroidota</taxon>
        <taxon>Flavobacteriia</taxon>
        <taxon>Flavobacteriales</taxon>
        <taxon>Weeksellaceae</taxon>
        <taxon>Chryseobacterium group</taxon>
        <taxon>Chryseobacterium</taxon>
    </lineage>
</organism>
<dbReference type="Proteomes" id="UP000501570">
    <property type="component" value="Chromosome"/>
</dbReference>
<keyword evidence="2" id="KW-1185">Reference proteome</keyword>
<evidence type="ECO:0008006" key="3">
    <source>
        <dbReference type="Google" id="ProtNLM"/>
    </source>
</evidence>
<gene>
    <name evidence="1" type="ORF">FOB44_13940</name>
</gene>
<protein>
    <recommendedName>
        <fullName evidence="3">Bacteriocin</fullName>
    </recommendedName>
</protein>
<name>A0ABX6KST9_CHRGL</name>
<evidence type="ECO:0000313" key="2">
    <source>
        <dbReference type="Proteomes" id="UP000501570"/>
    </source>
</evidence>
<accession>A0ABX6KST9</accession>
<dbReference type="RefSeq" id="WP_168238887.1">
    <property type="nucleotide sequence ID" value="NZ_CP050995.1"/>
</dbReference>
<proteinExistence type="predicted"/>